<feature type="domain" description="Non-structural maintenance of chromosome element 4 C-terminal" evidence="9">
    <location>
        <begin position="302"/>
        <end position="382"/>
    </location>
</feature>
<dbReference type="GO" id="GO:0030915">
    <property type="term" value="C:Smc5-Smc6 complex"/>
    <property type="evidence" value="ECO:0007669"/>
    <property type="project" value="UniProtKB-UniRule"/>
</dbReference>
<evidence type="ECO:0000256" key="4">
    <source>
        <dbReference type="ARBA" id="ARBA00023172"/>
    </source>
</evidence>
<evidence type="ECO:0000259" key="9">
    <source>
        <dbReference type="Pfam" id="PF08743"/>
    </source>
</evidence>
<reference evidence="10" key="2">
    <citation type="submission" date="2022-06" db="UniProtKB">
        <authorList>
            <consortium name="EnsemblMetazoa"/>
        </authorList>
    </citation>
    <scope>IDENTIFICATION</scope>
    <source>
        <strain evidence="10">DF5081</strain>
    </source>
</reference>
<evidence type="ECO:0000256" key="1">
    <source>
        <dbReference type="ARBA" id="ARBA00004123"/>
    </source>
</evidence>
<dbReference type="AlphaFoldDB" id="A0A8R1I986"/>
<dbReference type="PANTHER" id="PTHR16140">
    <property type="entry name" value="NON-STRUCTURAL MAINTENANCE OF CHROMOSOMES ELEMENT 4"/>
    <property type="match status" value="1"/>
</dbReference>
<organism evidence="10 11">
    <name type="scientific">Caenorhabditis japonica</name>
    <dbReference type="NCBI Taxonomy" id="281687"/>
    <lineage>
        <taxon>Eukaryota</taxon>
        <taxon>Metazoa</taxon>
        <taxon>Ecdysozoa</taxon>
        <taxon>Nematoda</taxon>
        <taxon>Chromadorea</taxon>
        <taxon>Rhabditida</taxon>
        <taxon>Rhabditina</taxon>
        <taxon>Rhabditomorpha</taxon>
        <taxon>Rhabditoidea</taxon>
        <taxon>Rhabditidae</taxon>
        <taxon>Peloderinae</taxon>
        <taxon>Caenorhabditis</taxon>
    </lineage>
</organism>
<evidence type="ECO:0000256" key="8">
    <source>
        <dbReference type="SAM" id="MobiDB-lite"/>
    </source>
</evidence>
<feature type="compositionally biased region" description="Basic and acidic residues" evidence="8">
    <location>
        <begin position="28"/>
        <end position="46"/>
    </location>
</feature>
<dbReference type="Pfam" id="PF08743">
    <property type="entry name" value="Nse4_C"/>
    <property type="match status" value="1"/>
</dbReference>
<keyword evidence="3 7" id="KW-0227">DNA damage</keyword>
<keyword evidence="6 7" id="KW-0539">Nucleus</keyword>
<name>A0A8R1I986_CAEJA</name>
<comment type="function">
    <text evidence="7">Component of the SMC5-SMC6 complex, that promotes sister chromatid alignment after DNA damage and facilitates double-stranded DNA breaks (DSBs) repair via homologous recombination between sister chromatids.</text>
</comment>
<evidence type="ECO:0000256" key="6">
    <source>
        <dbReference type="ARBA" id="ARBA00023242"/>
    </source>
</evidence>
<evidence type="ECO:0000313" key="11">
    <source>
        <dbReference type="Proteomes" id="UP000005237"/>
    </source>
</evidence>
<dbReference type="GO" id="GO:0006281">
    <property type="term" value="P:DNA repair"/>
    <property type="evidence" value="ECO:0007669"/>
    <property type="project" value="UniProtKB-UniRule"/>
</dbReference>
<dbReference type="PANTHER" id="PTHR16140:SF0">
    <property type="entry name" value="NON-STRUCTURAL MAINTENANCE OF CHROMOSOMES ELEMENT 4"/>
    <property type="match status" value="1"/>
</dbReference>
<dbReference type="GO" id="GO:0005634">
    <property type="term" value="C:nucleus"/>
    <property type="evidence" value="ECO:0007669"/>
    <property type="project" value="UniProtKB-SubCell"/>
</dbReference>
<proteinExistence type="inferred from homology"/>
<evidence type="ECO:0000256" key="3">
    <source>
        <dbReference type="ARBA" id="ARBA00022763"/>
    </source>
</evidence>
<dbReference type="Proteomes" id="UP000005237">
    <property type="component" value="Unassembled WGS sequence"/>
</dbReference>
<evidence type="ECO:0000256" key="5">
    <source>
        <dbReference type="ARBA" id="ARBA00023204"/>
    </source>
</evidence>
<protein>
    <recommendedName>
        <fullName evidence="7">Non-structural maintenance of chromosomes element 4</fullName>
    </recommendedName>
</protein>
<sequence length="390" mass="44919">MSDPKRRLASLKEIGQICSQPVPAQKIEQLRNRPEKNPAEKYKEDNAVSEELKKQITELTGIRKCDTVDVRIQKIEGAIDTLRDQSKPLKKSLNSTLFSTDTELLELVAQTTHETLQEIGGSAPIDPLEAGKKVRSALEQARSAVRQYTPNESQWCSEWILDEDMANINGMYNDVYGDSDMLEDHRFASRLGFFERHHREIIRYSQPEPDDDIEPIHVQPSIYPFNADLEFLLQLVDAELVEKQKKIREKVEKGKSKQTSELVKVNDKANNVQSEEVSISNELAHVLKVFKKELKHRNTDIIGYYEFVTNPMSFSRTVENMFYVSYLMRDREMFLIEVNGVPTLKKPKDDHGKKQLTDKCSWHGVTSLSHEQWLRLSKVFKSTIIEPLDG</sequence>
<comment type="subunit">
    <text evidence="7">Component of the SMC5-SMC6 complex.</text>
</comment>
<accession>A0A8R1I986</accession>
<dbReference type="OMA" id="NMFYVSY"/>
<dbReference type="EnsemblMetazoa" id="CJA18884.1">
    <property type="protein sequence ID" value="CJA18884.1"/>
    <property type="gene ID" value="WBGene00138087"/>
</dbReference>
<comment type="subcellular location">
    <subcellularLocation>
        <location evidence="1 7">Nucleus</location>
    </subcellularLocation>
</comment>
<comment type="similarity">
    <text evidence="2 7">Belongs to the NSE4 family.</text>
</comment>
<reference evidence="11" key="1">
    <citation type="submission" date="2010-08" db="EMBL/GenBank/DDBJ databases">
        <authorList>
            <consortium name="Caenorhabditis japonica Sequencing Consortium"/>
            <person name="Wilson R.K."/>
        </authorList>
    </citation>
    <scope>NUCLEOTIDE SEQUENCE [LARGE SCALE GENOMIC DNA]</scope>
    <source>
        <strain evidence="11">DF5081</strain>
    </source>
</reference>
<keyword evidence="11" id="KW-1185">Reference proteome</keyword>
<evidence type="ECO:0000256" key="2">
    <source>
        <dbReference type="ARBA" id="ARBA00008997"/>
    </source>
</evidence>
<keyword evidence="4 7" id="KW-0233">DNA recombination</keyword>
<dbReference type="GO" id="GO:0006310">
    <property type="term" value="P:DNA recombination"/>
    <property type="evidence" value="ECO:0007669"/>
    <property type="project" value="UniProtKB-UniRule"/>
</dbReference>
<feature type="region of interest" description="Disordered" evidence="8">
    <location>
        <begin position="24"/>
        <end position="46"/>
    </location>
</feature>
<evidence type="ECO:0000313" key="10">
    <source>
        <dbReference type="EnsemblMetazoa" id="CJA18884.1"/>
    </source>
</evidence>
<evidence type="ECO:0000256" key="7">
    <source>
        <dbReference type="RuleBase" id="RU365071"/>
    </source>
</evidence>
<dbReference type="InterPro" id="IPR027786">
    <property type="entry name" value="Nse4/EID"/>
</dbReference>
<keyword evidence="5 7" id="KW-0234">DNA repair</keyword>
<dbReference type="InterPro" id="IPR014854">
    <property type="entry name" value="Nse4_C"/>
</dbReference>